<name>A0A918DRM0_9GAMM</name>
<dbReference type="PANTHER" id="PTHR11941">
    <property type="entry name" value="ENOYL-COA HYDRATASE-RELATED"/>
    <property type="match status" value="1"/>
</dbReference>
<dbReference type="RefSeq" id="WP_188860437.1">
    <property type="nucleotide sequence ID" value="NZ_BMLT01000004.1"/>
</dbReference>
<dbReference type="Gene3D" id="1.10.12.10">
    <property type="entry name" value="Lyase 2-enoyl-coa Hydratase, Chain A, domain 2"/>
    <property type="match status" value="1"/>
</dbReference>
<keyword evidence="5" id="KW-1185">Reference proteome</keyword>
<evidence type="ECO:0000313" key="5">
    <source>
        <dbReference type="Proteomes" id="UP000599578"/>
    </source>
</evidence>
<organism evidence="4 5">
    <name type="scientific">Marinobacterium nitratireducens</name>
    <dbReference type="NCBI Taxonomy" id="518897"/>
    <lineage>
        <taxon>Bacteria</taxon>
        <taxon>Pseudomonadati</taxon>
        <taxon>Pseudomonadota</taxon>
        <taxon>Gammaproteobacteria</taxon>
        <taxon>Oceanospirillales</taxon>
        <taxon>Oceanospirillaceae</taxon>
        <taxon>Marinobacterium</taxon>
    </lineage>
</organism>
<dbReference type="FunFam" id="1.10.12.10:FF:000001">
    <property type="entry name" value="Probable enoyl-CoA hydratase, mitochondrial"/>
    <property type="match status" value="1"/>
</dbReference>
<comment type="caution">
    <text evidence="4">The sequence shown here is derived from an EMBL/GenBank/DDBJ whole genome shotgun (WGS) entry which is preliminary data.</text>
</comment>
<dbReference type="FunFam" id="3.90.226.10:FF:000009">
    <property type="entry name" value="Carnitinyl-CoA dehydratase"/>
    <property type="match status" value="1"/>
</dbReference>
<gene>
    <name evidence="4" type="ORF">GCM10011348_19950</name>
</gene>
<evidence type="ECO:0000256" key="2">
    <source>
        <dbReference type="ARBA" id="ARBA00023239"/>
    </source>
</evidence>
<dbReference type="AlphaFoldDB" id="A0A918DRM0"/>
<evidence type="ECO:0000313" key="4">
    <source>
        <dbReference type="EMBL" id="GGO81282.1"/>
    </source>
</evidence>
<dbReference type="Proteomes" id="UP000599578">
    <property type="component" value="Unassembled WGS sequence"/>
</dbReference>
<comment type="similarity">
    <text evidence="1 3">Belongs to the enoyl-CoA hydratase/isomerase family.</text>
</comment>
<dbReference type="PANTHER" id="PTHR11941:SF141">
    <property type="entry name" value="ENOYL-COA HYDRATASE_ISOMERASE-RELATED"/>
    <property type="match status" value="1"/>
</dbReference>
<dbReference type="InterPro" id="IPR014748">
    <property type="entry name" value="Enoyl-CoA_hydra_C"/>
</dbReference>
<keyword evidence="2" id="KW-0456">Lyase</keyword>
<proteinExistence type="inferred from homology"/>
<dbReference type="GO" id="GO:0006635">
    <property type="term" value="P:fatty acid beta-oxidation"/>
    <property type="evidence" value="ECO:0007669"/>
    <property type="project" value="TreeGrafter"/>
</dbReference>
<sequence length="258" mass="27755">MSDALICDRRGHVALVTMNNPPANTWTAASLGELKALVEALNADRDIYALVLTGQGEKFFSAGADLKLFADGDLAVARDMARRFGEAFETLSRFRGVSIAAINGFAMGGGLEVALACDIRIAEAQAQMALPEAKVGLLPCAGGTQNLALLVGEGWAKRMILCGERIDAACAEKIGLVEEVVPQGQALERALQLAEQVAAQSPVAVAACKTLVQSSRSRPLDQGYILERELFVDLFHSEDQREGVNAFLEKRKPEWKNR</sequence>
<dbReference type="GO" id="GO:0016836">
    <property type="term" value="F:hydro-lyase activity"/>
    <property type="evidence" value="ECO:0007669"/>
    <property type="project" value="UniProtKB-ARBA"/>
</dbReference>
<dbReference type="InterPro" id="IPR018376">
    <property type="entry name" value="Enoyl-CoA_hyd/isom_CS"/>
</dbReference>
<dbReference type="EMBL" id="BMLT01000004">
    <property type="protein sequence ID" value="GGO81282.1"/>
    <property type="molecule type" value="Genomic_DNA"/>
</dbReference>
<protein>
    <submittedName>
        <fullName evidence="4">Enoyl-CoA hydratase</fullName>
    </submittedName>
</protein>
<dbReference type="Gene3D" id="3.90.226.10">
    <property type="entry name" value="2-enoyl-CoA Hydratase, Chain A, domain 1"/>
    <property type="match status" value="1"/>
</dbReference>
<accession>A0A918DRM0</accession>
<reference evidence="4 5" key="1">
    <citation type="journal article" date="2014" name="Int. J. Syst. Evol. Microbiol.">
        <title>Complete genome sequence of Corynebacterium casei LMG S-19264T (=DSM 44701T), isolated from a smear-ripened cheese.</title>
        <authorList>
            <consortium name="US DOE Joint Genome Institute (JGI-PGF)"/>
            <person name="Walter F."/>
            <person name="Albersmeier A."/>
            <person name="Kalinowski J."/>
            <person name="Ruckert C."/>
        </authorList>
    </citation>
    <scope>NUCLEOTIDE SEQUENCE [LARGE SCALE GENOMIC DNA]</scope>
    <source>
        <strain evidence="4 5">CGMCC 1.7286</strain>
    </source>
</reference>
<evidence type="ECO:0000256" key="1">
    <source>
        <dbReference type="ARBA" id="ARBA00005254"/>
    </source>
</evidence>
<dbReference type="InterPro" id="IPR001753">
    <property type="entry name" value="Enoyl-CoA_hydra/iso"/>
</dbReference>
<dbReference type="InterPro" id="IPR029045">
    <property type="entry name" value="ClpP/crotonase-like_dom_sf"/>
</dbReference>
<dbReference type="CDD" id="cd06558">
    <property type="entry name" value="crotonase-like"/>
    <property type="match status" value="1"/>
</dbReference>
<dbReference type="PROSITE" id="PS00166">
    <property type="entry name" value="ENOYL_COA_HYDRATASE"/>
    <property type="match status" value="1"/>
</dbReference>
<dbReference type="NCBIfam" id="NF006566">
    <property type="entry name" value="PRK09076.1"/>
    <property type="match status" value="1"/>
</dbReference>
<dbReference type="Pfam" id="PF00378">
    <property type="entry name" value="ECH_1"/>
    <property type="match status" value="1"/>
</dbReference>
<dbReference type="SUPFAM" id="SSF52096">
    <property type="entry name" value="ClpP/crotonase"/>
    <property type="match status" value="1"/>
</dbReference>
<evidence type="ECO:0000256" key="3">
    <source>
        <dbReference type="RuleBase" id="RU003707"/>
    </source>
</evidence>